<protein>
    <submittedName>
        <fullName evidence="2">Uncharacterized protein</fullName>
    </submittedName>
</protein>
<reference evidence="2 3" key="1">
    <citation type="submission" date="2017-08" db="EMBL/GenBank/DDBJ databases">
        <title>Infants hospitalized years apart are colonized by the same room-sourced microbial strains.</title>
        <authorList>
            <person name="Brooks B."/>
            <person name="Olm M.R."/>
            <person name="Firek B.A."/>
            <person name="Baker R."/>
            <person name="Thomas B.C."/>
            <person name="Morowitz M.J."/>
            <person name="Banfield J.F."/>
        </authorList>
    </citation>
    <scope>NUCLEOTIDE SEQUENCE [LARGE SCALE GENOMIC DNA]</scope>
    <source>
        <strain evidence="2">S2_005_003_R2_41</strain>
    </source>
</reference>
<organism evidence="2 3">
    <name type="scientific">Variovorax paradoxus</name>
    <dbReference type="NCBI Taxonomy" id="34073"/>
    <lineage>
        <taxon>Bacteria</taxon>
        <taxon>Pseudomonadati</taxon>
        <taxon>Pseudomonadota</taxon>
        <taxon>Betaproteobacteria</taxon>
        <taxon>Burkholderiales</taxon>
        <taxon>Comamonadaceae</taxon>
        <taxon>Variovorax</taxon>
    </lineage>
</organism>
<feature type="region of interest" description="Disordered" evidence="1">
    <location>
        <begin position="1"/>
        <end position="59"/>
    </location>
</feature>
<dbReference type="Proteomes" id="UP000249135">
    <property type="component" value="Unassembled WGS sequence"/>
</dbReference>
<name>A0A2W5SB60_VARPD</name>
<gene>
    <name evidence="2" type="ORF">DI563_05610</name>
</gene>
<comment type="caution">
    <text evidence="2">The sequence shown here is derived from an EMBL/GenBank/DDBJ whole genome shotgun (WGS) entry which is preliminary data.</text>
</comment>
<proteinExistence type="predicted"/>
<sequence>MSTDKPESQQKPAPDPAPHPPDEPEITQEESVPVDRRDTEGERLMDQLGRERRQKQAED</sequence>
<dbReference type="EMBL" id="QFPP01000036">
    <property type="protein sequence ID" value="PZQ76913.1"/>
    <property type="molecule type" value="Genomic_DNA"/>
</dbReference>
<evidence type="ECO:0000313" key="3">
    <source>
        <dbReference type="Proteomes" id="UP000249135"/>
    </source>
</evidence>
<evidence type="ECO:0000313" key="2">
    <source>
        <dbReference type="EMBL" id="PZQ76913.1"/>
    </source>
</evidence>
<evidence type="ECO:0000256" key="1">
    <source>
        <dbReference type="SAM" id="MobiDB-lite"/>
    </source>
</evidence>
<dbReference type="AlphaFoldDB" id="A0A2W5SB60"/>
<feature type="compositionally biased region" description="Basic and acidic residues" evidence="1">
    <location>
        <begin position="33"/>
        <end position="59"/>
    </location>
</feature>
<accession>A0A2W5SB60</accession>